<proteinExistence type="inferred from homology"/>
<comment type="subcellular location">
    <subcellularLocation>
        <location evidence="1 13">Cytoplasm</location>
    </subcellularLocation>
</comment>
<dbReference type="EC" id="2.7.7.87" evidence="3 13"/>
<gene>
    <name evidence="15" type="ORF">L1F29_32035</name>
</gene>
<dbReference type="InterPro" id="IPR038385">
    <property type="entry name" value="Sua5/YwlC_C"/>
</dbReference>
<dbReference type="InterPro" id="IPR010923">
    <property type="entry name" value="T(6)A37_SUA5"/>
</dbReference>
<dbReference type="InterPro" id="IPR017945">
    <property type="entry name" value="DHBP_synth_RibB-like_a/b_dom"/>
</dbReference>
<evidence type="ECO:0000256" key="8">
    <source>
        <dbReference type="ARBA" id="ARBA00022695"/>
    </source>
</evidence>
<dbReference type="Pfam" id="PF01300">
    <property type="entry name" value="Sua5_yciO_yrdC"/>
    <property type="match status" value="1"/>
</dbReference>
<evidence type="ECO:0000256" key="6">
    <source>
        <dbReference type="ARBA" id="ARBA00022679"/>
    </source>
</evidence>
<keyword evidence="5 13" id="KW-0963">Cytoplasm</keyword>
<reference evidence="15" key="1">
    <citation type="submission" date="2022-01" db="EMBL/GenBank/DDBJ databases">
        <title>Paenibacillus spongiae sp. nov., isolated from marine sponge.</title>
        <authorList>
            <person name="Li Z."/>
            <person name="Zhang M."/>
        </authorList>
    </citation>
    <scope>NUCLEOTIDE SEQUENCE</scope>
    <source>
        <strain evidence="15">PHS-Z3</strain>
    </source>
</reference>
<comment type="catalytic activity">
    <reaction evidence="12 13">
        <text>L-threonine + hydrogencarbonate + ATP = L-threonylcarbamoyladenylate + diphosphate + H2O</text>
        <dbReference type="Rhea" id="RHEA:36407"/>
        <dbReference type="ChEBI" id="CHEBI:15377"/>
        <dbReference type="ChEBI" id="CHEBI:17544"/>
        <dbReference type="ChEBI" id="CHEBI:30616"/>
        <dbReference type="ChEBI" id="CHEBI:33019"/>
        <dbReference type="ChEBI" id="CHEBI:57926"/>
        <dbReference type="ChEBI" id="CHEBI:73682"/>
        <dbReference type="EC" id="2.7.7.87"/>
    </reaction>
</comment>
<evidence type="ECO:0000256" key="3">
    <source>
        <dbReference type="ARBA" id="ARBA00012584"/>
    </source>
</evidence>
<evidence type="ECO:0000256" key="7">
    <source>
        <dbReference type="ARBA" id="ARBA00022694"/>
    </source>
</evidence>
<dbReference type="NCBIfam" id="TIGR00057">
    <property type="entry name" value="L-threonylcarbamoyladenylate synthase"/>
    <property type="match status" value="1"/>
</dbReference>
<sequence>MVNTRIWHANTKEWEREALNEAAAVLRDGGTVAFPTETVYGLGADARDDAAVARIFEAKGRPSDNPLIVHIANLEQLDELVLPYGEAAQRLMARFWPGPLTIVLPVKPGAVSQRVTAGLDTLAVRMPDHPVALQLIESSGCPIAGPSANRSGRPSPTRAEHVKDDLDGRIDGIVDGGPAGVGLESTVVEIDGDAVRILRPGGITAGALREITGRVIHDVEAVPDEATGAAVRAGTIEAPRSPGMKYTHYAPKGLMQLVIGDAGDVTAYIKEQAAAARSRGERAGILAFAEHGACYEGDDTVIVGSLSQLETAAQGLYAALRTFDERGAQYIWAEGCPQEGIGHALMNRLVKAAGHRIVRV</sequence>
<evidence type="ECO:0000256" key="9">
    <source>
        <dbReference type="ARBA" id="ARBA00022741"/>
    </source>
</evidence>
<accession>A0ABY5S7R0</accession>
<dbReference type="Gene3D" id="3.40.50.11030">
    <property type="entry name" value="Threonylcarbamoyl-AMP synthase, C-terminal domain"/>
    <property type="match status" value="1"/>
</dbReference>
<evidence type="ECO:0000256" key="10">
    <source>
        <dbReference type="ARBA" id="ARBA00022840"/>
    </source>
</evidence>
<dbReference type="RefSeq" id="WP_258386031.1">
    <property type="nucleotide sequence ID" value="NZ_CP091430.1"/>
</dbReference>
<protein>
    <recommendedName>
        <fullName evidence="4 13">Threonylcarbamoyl-AMP synthase</fullName>
        <shortName evidence="13">TC-AMP synthase</shortName>
        <ecNumber evidence="3 13">2.7.7.87</ecNumber>
    </recommendedName>
    <alternativeName>
        <fullName evidence="11 13">L-threonylcarbamoyladenylate synthase</fullName>
    </alternativeName>
</protein>
<comment type="similarity">
    <text evidence="2 13">Belongs to the SUA5 family.</text>
</comment>
<dbReference type="Gene3D" id="3.90.870.10">
    <property type="entry name" value="DHBP synthase"/>
    <property type="match status" value="1"/>
</dbReference>
<dbReference type="InterPro" id="IPR050156">
    <property type="entry name" value="TC-AMP_synthase_SUA5"/>
</dbReference>
<evidence type="ECO:0000256" key="11">
    <source>
        <dbReference type="ARBA" id="ARBA00029774"/>
    </source>
</evidence>
<evidence type="ECO:0000259" key="14">
    <source>
        <dbReference type="PROSITE" id="PS51163"/>
    </source>
</evidence>
<name>A0ABY5S7R0_9BACL</name>
<keyword evidence="7 13" id="KW-0819">tRNA processing</keyword>
<evidence type="ECO:0000256" key="2">
    <source>
        <dbReference type="ARBA" id="ARBA00007663"/>
    </source>
</evidence>
<dbReference type="SUPFAM" id="SSF55821">
    <property type="entry name" value="YrdC/RibB"/>
    <property type="match status" value="1"/>
</dbReference>
<dbReference type="EMBL" id="CP091430">
    <property type="protein sequence ID" value="UVI29961.1"/>
    <property type="molecule type" value="Genomic_DNA"/>
</dbReference>
<feature type="domain" description="YrdC-like" evidence="14">
    <location>
        <begin position="16"/>
        <end position="203"/>
    </location>
</feature>
<dbReference type="InterPro" id="IPR006070">
    <property type="entry name" value="Sua5-like_dom"/>
</dbReference>
<dbReference type="InterPro" id="IPR005145">
    <property type="entry name" value="Sua5_C"/>
</dbReference>
<evidence type="ECO:0000256" key="12">
    <source>
        <dbReference type="ARBA" id="ARBA00048366"/>
    </source>
</evidence>
<evidence type="ECO:0000256" key="5">
    <source>
        <dbReference type="ARBA" id="ARBA00022490"/>
    </source>
</evidence>
<evidence type="ECO:0000256" key="13">
    <source>
        <dbReference type="PIRNR" id="PIRNR004930"/>
    </source>
</evidence>
<dbReference type="Pfam" id="PF03481">
    <property type="entry name" value="Sua5_C"/>
    <property type="match status" value="1"/>
</dbReference>
<keyword evidence="16" id="KW-1185">Reference proteome</keyword>
<dbReference type="PANTHER" id="PTHR17490">
    <property type="entry name" value="SUA5"/>
    <property type="match status" value="1"/>
</dbReference>
<keyword evidence="6 13" id="KW-0808">Transferase</keyword>
<evidence type="ECO:0000256" key="4">
    <source>
        <dbReference type="ARBA" id="ARBA00015492"/>
    </source>
</evidence>
<evidence type="ECO:0000313" key="15">
    <source>
        <dbReference type="EMBL" id="UVI29961.1"/>
    </source>
</evidence>
<dbReference type="Proteomes" id="UP001057877">
    <property type="component" value="Chromosome"/>
</dbReference>
<evidence type="ECO:0000256" key="1">
    <source>
        <dbReference type="ARBA" id="ARBA00004496"/>
    </source>
</evidence>
<dbReference type="PIRSF" id="PIRSF004930">
    <property type="entry name" value="Tln_factor_SUA5"/>
    <property type="match status" value="1"/>
</dbReference>
<dbReference type="PANTHER" id="PTHR17490:SF16">
    <property type="entry name" value="THREONYLCARBAMOYL-AMP SYNTHASE"/>
    <property type="match status" value="1"/>
</dbReference>
<organism evidence="15 16">
    <name type="scientific">Paenibacillus spongiae</name>
    <dbReference type="NCBI Taxonomy" id="2909671"/>
    <lineage>
        <taxon>Bacteria</taxon>
        <taxon>Bacillati</taxon>
        <taxon>Bacillota</taxon>
        <taxon>Bacilli</taxon>
        <taxon>Bacillales</taxon>
        <taxon>Paenibacillaceae</taxon>
        <taxon>Paenibacillus</taxon>
    </lineage>
</organism>
<keyword evidence="9 13" id="KW-0547">Nucleotide-binding</keyword>
<comment type="function">
    <text evidence="13">Required for the formation of a threonylcarbamoyl group on adenosine at position 37 (t(6)A37) in tRNAs that read codons beginning with adenine.</text>
</comment>
<dbReference type="PROSITE" id="PS51163">
    <property type="entry name" value="YRDC"/>
    <property type="match status" value="1"/>
</dbReference>
<evidence type="ECO:0000313" key="16">
    <source>
        <dbReference type="Proteomes" id="UP001057877"/>
    </source>
</evidence>
<keyword evidence="8 13" id="KW-0548">Nucleotidyltransferase</keyword>
<keyword evidence="10 13" id="KW-0067">ATP-binding</keyword>